<dbReference type="RefSeq" id="WP_047912744.1">
    <property type="nucleotide sequence ID" value="NZ_CP118101.1"/>
</dbReference>
<sequence>MTNYSVFNTANKPIYVQQTNTYVSPAIESMPDLSAASAGRLFTLTTGNVSAGGGANLLLQVVNPAASTRTIYLSQIIGGSTAAASLIVYNGGILTGGTTPVPVNNNFGNSVTSAVTTQQVTGTVTGSPVTLMSIPLTAGAYNIQLRGSVIVPPGRSVTISIGPGSLTGSINLTWWEV</sequence>
<dbReference type="EMBL" id="CP118101">
    <property type="protein sequence ID" value="WDH82490.1"/>
    <property type="molecule type" value="Genomic_DNA"/>
</dbReference>
<organism evidence="1 2">
    <name type="scientific">Paenibacillus urinalis</name>
    <dbReference type="NCBI Taxonomy" id="521520"/>
    <lineage>
        <taxon>Bacteria</taxon>
        <taxon>Bacillati</taxon>
        <taxon>Bacillota</taxon>
        <taxon>Bacilli</taxon>
        <taxon>Bacillales</taxon>
        <taxon>Paenibacillaceae</taxon>
        <taxon>Paenibacillus</taxon>
    </lineage>
</organism>
<dbReference type="Proteomes" id="UP001220962">
    <property type="component" value="Chromosome"/>
</dbReference>
<evidence type="ECO:0000313" key="2">
    <source>
        <dbReference type="Proteomes" id="UP001220962"/>
    </source>
</evidence>
<reference evidence="1" key="1">
    <citation type="submission" date="2023-02" db="EMBL/GenBank/DDBJ databases">
        <title>Pathogen: clinical or host-associated sample.</title>
        <authorList>
            <person name="Hergert J."/>
            <person name="Casey R."/>
            <person name="Wagner J."/>
            <person name="Young E.L."/>
            <person name="Oakeson K.F."/>
        </authorList>
    </citation>
    <scope>NUCLEOTIDE SEQUENCE</scope>
    <source>
        <strain evidence="1">2022CK-00830</strain>
    </source>
</reference>
<proteinExistence type="predicted"/>
<accession>A0AAX3MY19</accession>
<gene>
    <name evidence="1" type="ORF">PUW23_24095</name>
</gene>
<name>A0AAX3MY19_9BACL</name>
<dbReference type="AlphaFoldDB" id="A0AAX3MY19"/>
<protein>
    <recommendedName>
        <fullName evidence="3">BclA C-terminal domain-containing protein</fullName>
    </recommendedName>
</protein>
<evidence type="ECO:0000313" key="1">
    <source>
        <dbReference type="EMBL" id="WDH82490.1"/>
    </source>
</evidence>
<evidence type="ECO:0008006" key="3">
    <source>
        <dbReference type="Google" id="ProtNLM"/>
    </source>
</evidence>